<keyword evidence="4 7" id="KW-0863">Zinc-finger</keyword>
<evidence type="ECO:0000313" key="11">
    <source>
        <dbReference type="EMBL" id="CAK65333.1"/>
    </source>
</evidence>
<dbReference type="GO" id="GO:0005730">
    <property type="term" value="C:nucleolus"/>
    <property type="evidence" value="ECO:0000318"/>
    <property type="project" value="GO_Central"/>
</dbReference>
<dbReference type="AlphaFoldDB" id="A0C3G6"/>
<feature type="region of interest" description="Disordered" evidence="9">
    <location>
        <begin position="70"/>
        <end position="106"/>
    </location>
</feature>
<feature type="coiled-coil region" evidence="8">
    <location>
        <begin position="114"/>
        <end position="168"/>
    </location>
</feature>
<dbReference type="STRING" id="5888.A0C3G6"/>
<dbReference type="InterPro" id="IPR039999">
    <property type="entry name" value="LYAR"/>
</dbReference>
<organism evidence="11 12">
    <name type="scientific">Paramecium tetraurelia</name>
    <dbReference type="NCBI Taxonomy" id="5888"/>
    <lineage>
        <taxon>Eukaryota</taxon>
        <taxon>Sar</taxon>
        <taxon>Alveolata</taxon>
        <taxon>Ciliophora</taxon>
        <taxon>Intramacronucleata</taxon>
        <taxon>Oligohymenophorea</taxon>
        <taxon>Peniculida</taxon>
        <taxon>Parameciidae</taxon>
        <taxon>Paramecium</taxon>
    </lineage>
</organism>
<gene>
    <name evidence="11" type="ORF">GSPATT00034812001</name>
</gene>
<dbReference type="GeneID" id="5018515"/>
<protein>
    <recommendedName>
        <fullName evidence="10">Zinc finger C2H2 LYAR-type domain-containing protein</fullName>
    </recommendedName>
</protein>
<dbReference type="GO" id="GO:0003677">
    <property type="term" value="F:DNA binding"/>
    <property type="evidence" value="ECO:0000318"/>
    <property type="project" value="GO_Central"/>
</dbReference>
<dbReference type="PANTHER" id="PTHR13100">
    <property type="entry name" value="CELL GROWTH-REGULATING NUCLEOLAR PROTEIN LYAR"/>
    <property type="match status" value="1"/>
</dbReference>
<dbReference type="SUPFAM" id="SSF57667">
    <property type="entry name" value="beta-beta-alpha zinc fingers"/>
    <property type="match status" value="1"/>
</dbReference>
<comment type="subcellular location">
    <subcellularLocation>
        <location evidence="1">Nucleus</location>
    </subcellularLocation>
</comment>
<name>A0C3G6_PARTE</name>
<dbReference type="Proteomes" id="UP000000600">
    <property type="component" value="Unassembled WGS sequence"/>
</dbReference>
<dbReference type="EMBL" id="CT868038">
    <property type="protein sequence ID" value="CAK65333.1"/>
    <property type="molecule type" value="Genomic_DNA"/>
</dbReference>
<dbReference type="InParanoid" id="A0C3G6"/>
<dbReference type="PROSITE" id="PS51804">
    <property type="entry name" value="ZF_C2HC_LYAR"/>
    <property type="match status" value="1"/>
</dbReference>
<sequence>MVTFMCYHCDRTLTKPQVDKHVRTQCRKPPSLICIDCKKMFSDNHVDHVSCLSEKQLYWGPYANVLISSKSQGKKPQQQQNPQKPQKDTTKQKEQEATKEIEPKEEWKGWRKSIDEFIKQNQLEEVRLNEVKEKLVQRFQSLFPEYEKEQAEQLFDEAIKQSNKYQVEYVGFIVKKVKQE</sequence>
<dbReference type="GO" id="GO:0006364">
    <property type="term" value="P:rRNA processing"/>
    <property type="evidence" value="ECO:0000318"/>
    <property type="project" value="GO_Central"/>
</dbReference>
<evidence type="ECO:0000256" key="8">
    <source>
        <dbReference type="SAM" id="Coils"/>
    </source>
</evidence>
<evidence type="ECO:0000256" key="5">
    <source>
        <dbReference type="ARBA" id="ARBA00022833"/>
    </source>
</evidence>
<feature type="compositionally biased region" description="Basic and acidic residues" evidence="9">
    <location>
        <begin position="85"/>
        <end position="106"/>
    </location>
</feature>
<keyword evidence="3" id="KW-0677">Repeat</keyword>
<proteinExistence type="predicted"/>
<dbReference type="OrthoDB" id="21474at2759"/>
<keyword evidence="8" id="KW-0175">Coiled coil</keyword>
<dbReference type="eggNOG" id="KOG2186">
    <property type="taxonomic scope" value="Eukaryota"/>
</dbReference>
<evidence type="ECO:0000313" key="12">
    <source>
        <dbReference type="Proteomes" id="UP000000600"/>
    </source>
</evidence>
<reference evidence="11 12" key="1">
    <citation type="journal article" date="2006" name="Nature">
        <title>Global trends of whole-genome duplications revealed by the ciliate Paramecium tetraurelia.</title>
        <authorList>
            <consortium name="Genoscope"/>
            <person name="Aury J.-M."/>
            <person name="Jaillon O."/>
            <person name="Duret L."/>
            <person name="Noel B."/>
            <person name="Jubin C."/>
            <person name="Porcel B.M."/>
            <person name="Segurens B."/>
            <person name="Daubin V."/>
            <person name="Anthouard V."/>
            <person name="Aiach N."/>
            <person name="Arnaiz O."/>
            <person name="Billaut A."/>
            <person name="Beisson J."/>
            <person name="Blanc I."/>
            <person name="Bouhouche K."/>
            <person name="Camara F."/>
            <person name="Duharcourt S."/>
            <person name="Guigo R."/>
            <person name="Gogendeau D."/>
            <person name="Katinka M."/>
            <person name="Keller A.-M."/>
            <person name="Kissmehl R."/>
            <person name="Klotz C."/>
            <person name="Koll F."/>
            <person name="Le Moue A."/>
            <person name="Lepere C."/>
            <person name="Malinsky S."/>
            <person name="Nowacki M."/>
            <person name="Nowak J.K."/>
            <person name="Plattner H."/>
            <person name="Poulain J."/>
            <person name="Ruiz F."/>
            <person name="Serrano V."/>
            <person name="Zagulski M."/>
            <person name="Dessen P."/>
            <person name="Betermier M."/>
            <person name="Weissenbach J."/>
            <person name="Scarpelli C."/>
            <person name="Schachter V."/>
            <person name="Sperling L."/>
            <person name="Meyer E."/>
            <person name="Cohen J."/>
            <person name="Wincker P."/>
        </authorList>
    </citation>
    <scope>NUCLEOTIDE SEQUENCE [LARGE SCALE GENOMIC DNA]</scope>
    <source>
        <strain evidence="11 12">Stock d4-2</strain>
    </source>
</reference>
<evidence type="ECO:0000256" key="2">
    <source>
        <dbReference type="ARBA" id="ARBA00022723"/>
    </source>
</evidence>
<evidence type="ECO:0000259" key="10">
    <source>
        <dbReference type="Pfam" id="PF08790"/>
    </source>
</evidence>
<evidence type="ECO:0000256" key="7">
    <source>
        <dbReference type="PROSITE-ProRule" id="PRU01145"/>
    </source>
</evidence>
<keyword evidence="6" id="KW-0539">Nucleus</keyword>
<dbReference type="Pfam" id="PF08790">
    <property type="entry name" value="zf-LYAR"/>
    <property type="match status" value="1"/>
</dbReference>
<dbReference type="GO" id="GO:0008270">
    <property type="term" value="F:zinc ion binding"/>
    <property type="evidence" value="ECO:0007669"/>
    <property type="project" value="UniProtKB-KW"/>
</dbReference>
<keyword evidence="2" id="KW-0479">Metal-binding</keyword>
<keyword evidence="12" id="KW-1185">Reference proteome</keyword>
<feature type="domain" description="Zinc finger C2H2 LYAR-type" evidence="10">
    <location>
        <begin position="32"/>
        <end position="58"/>
    </location>
</feature>
<dbReference type="Gene3D" id="3.30.1490.490">
    <property type="match status" value="1"/>
</dbReference>
<dbReference type="InterPro" id="IPR014898">
    <property type="entry name" value="Znf_C2H2_LYAR"/>
</dbReference>
<evidence type="ECO:0000256" key="9">
    <source>
        <dbReference type="SAM" id="MobiDB-lite"/>
    </source>
</evidence>
<evidence type="ECO:0000256" key="1">
    <source>
        <dbReference type="ARBA" id="ARBA00004123"/>
    </source>
</evidence>
<keyword evidence="5" id="KW-0862">Zinc</keyword>
<dbReference type="GO" id="GO:0000122">
    <property type="term" value="P:negative regulation of transcription by RNA polymerase II"/>
    <property type="evidence" value="ECO:0000318"/>
    <property type="project" value="GO_Central"/>
</dbReference>
<accession>A0C3G6</accession>
<evidence type="ECO:0000256" key="3">
    <source>
        <dbReference type="ARBA" id="ARBA00022737"/>
    </source>
</evidence>
<dbReference type="PANTHER" id="PTHR13100:SF10">
    <property type="entry name" value="CELL GROWTH-REGULATING NUCLEOLAR PROTEIN"/>
    <property type="match status" value="1"/>
</dbReference>
<evidence type="ECO:0000256" key="4">
    <source>
        <dbReference type="ARBA" id="ARBA00022771"/>
    </source>
</evidence>
<dbReference type="InterPro" id="IPR036236">
    <property type="entry name" value="Znf_C2H2_sf"/>
</dbReference>
<feature type="compositionally biased region" description="Low complexity" evidence="9">
    <location>
        <begin position="70"/>
        <end position="84"/>
    </location>
</feature>
<dbReference type="RefSeq" id="XP_001432730.1">
    <property type="nucleotide sequence ID" value="XM_001432693.1"/>
</dbReference>
<dbReference type="HOGENOM" id="CLU_1542999_0_0_1"/>
<dbReference type="KEGG" id="ptm:GSPATT00034812001"/>
<evidence type="ECO:0000256" key="6">
    <source>
        <dbReference type="ARBA" id="ARBA00023242"/>
    </source>
</evidence>